<evidence type="ECO:0000313" key="2">
    <source>
        <dbReference type="EMBL" id="CDP05332.1"/>
    </source>
</evidence>
<dbReference type="AlphaFoldDB" id="A0A068UAM6"/>
<keyword evidence="3" id="KW-1185">Reference proteome</keyword>
<dbReference type="InParanoid" id="A0A068UAM6"/>
<dbReference type="Pfam" id="PF23310">
    <property type="entry name" value="TPR_27"/>
    <property type="match status" value="1"/>
</dbReference>
<dbReference type="Proteomes" id="UP000295252">
    <property type="component" value="Chromosome IV"/>
</dbReference>
<dbReference type="EMBL" id="HG739099">
    <property type="protein sequence ID" value="CDP05332.1"/>
    <property type="molecule type" value="Genomic_DNA"/>
</dbReference>
<dbReference type="PANTHER" id="PTHR33784">
    <property type="entry name" value="OS05G0482100 PROTEIN"/>
    <property type="match status" value="1"/>
</dbReference>
<feature type="domain" description="At2g35280-like TPR" evidence="1">
    <location>
        <begin position="74"/>
        <end position="181"/>
    </location>
</feature>
<accession>A0A068UAM6</accession>
<dbReference type="OrthoDB" id="1926629at2759"/>
<proteinExistence type="predicted"/>
<sequence length="242" mass="27607">MAGVGSKAMKRIRNRGNRMLVNSPMISLPPELVTEVLARVASSSATDLFTAKLRHGFSQIAEESYVYKRVSLDKFPVVAWHHRRQIAAFFNKCKCSKNPEALYRQGVVDFFGGEEPNSAIECLKEAMESGHEAASYAMAIILIFFGGDMKQKGITYLRGMKKSRILQGRIGYCRESLRRIIRRIWVKNPLVLNERPKCCTMQHKKAKGWTRYQFDRDDNTCEACKCDEEIAYICDALPQINI</sequence>
<name>A0A068UAM6_COFCA</name>
<dbReference type="Gramene" id="CDP05332">
    <property type="protein sequence ID" value="CDP05332"/>
    <property type="gene ID" value="GSCOC_T00020336001"/>
</dbReference>
<evidence type="ECO:0000313" key="3">
    <source>
        <dbReference type="Proteomes" id="UP000295252"/>
    </source>
</evidence>
<gene>
    <name evidence="2" type="ORF">GSCOC_T00020336001</name>
</gene>
<evidence type="ECO:0000259" key="1">
    <source>
        <dbReference type="Pfam" id="PF23310"/>
    </source>
</evidence>
<protein>
    <recommendedName>
        <fullName evidence="1">At2g35280-like TPR domain-containing protein</fullName>
    </recommendedName>
</protein>
<dbReference type="FunCoup" id="A0A068UAM6">
    <property type="interactions" value="99"/>
</dbReference>
<reference evidence="3" key="1">
    <citation type="journal article" date="2014" name="Science">
        <title>The coffee genome provides insight into the convergent evolution of caffeine biosynthesis.</title>
        <authorList>
            <person name="Denoeud F."/>
            <person name="Carretero-Paulet L."/>
            <person name="Dereeper A."/>
            <person name="Droc G."/>
            <person name="Guyot R."/>
            <person name="Pietrella M."/>
            <person name="Zheng C."/>
            <person name="Alberti A."/>
            <person name="Anthony F."/>
            <person name="Aprea G."/>
            <person name="Aury J.M."/>
            <person name="Bento P."/>
            <person name="Bernard M."/>
            <person name="Bocs S."/>
            <person name="Campa C."/>
            <person name="Cenci A."/>
            <person name="Combes M.C."/>
            <person name="Crouzillat D."/>
            <person name="Da Silva C."/>
            <person name="Daddiego L."/>
            <person name="De Bellis F."/>
            <person name="Dussert S."/>
            <person name="Garsmeur O."/>
            <person name="Gayraud T."/>
            <person name="Guignon V."/>
            <person name="Jahn K."/>
            <person name="Jamilloux V."/>
            <person name="Joet T."/>
            <person name="Labadie K."/>
            <person name="Lan T."/>
            <person name="Leclercq J."/>
            <person name="Lepelley M."/>
            <person name="Leroy T."/>
            <person name="Li L.T."/>
            <person name="Librado P."/>
            <person name="Lopez L."/>
            <person name="Munoz A."/>
            <person name="Noel B."/>
            <person name="Pallavicini A."/>
            <person name="Perrotta G."/>
            <person name="Poncet V."/>
            <person name="Pot D."/>
            <person name="Priyono X."/>
            <person name="Rigoreau M."/>
            <person name="Rouard M."/>
            <person name="Rozas J."/>
            <person name="Tranchant-Dubreuil C."/>
            <person name="VanBuren R."/>
            <person name="Zhang Q."/>
            <person name="Andrade A.C."/>
            <person name="Argout X."/>
            <person name="Bertrand B."/>
            <person name="de Kochko A."/>
            <person name="Graziosi G."/>
            <person name="Henry R.J."/>
            <person name="Jayarama X."/>
            <person name="Ming R."/>
            <person name="Nagai C."/>
            <person name="Rounsley S."/>
            <person name="Sankoff D."/>
            <person name="Giuliano G."/>
            <person name="Albert V.A."/>
            <person name="Wincker P."/>
            <person name="Lashermes P."/>
        </authorList>
    </citation>
    <scope>NUCLEOTIDE SEQUENCE [LARGE SCALE GENOMIC DNA]</scope>
    <source>
        <strain evidence="3">cv. DH200-94</strain>
    </source>
</reference>
<organism evidence="2 3">
    <name type="scientific">Coffea canephora</name>
    <name type="common">Robusta coffee</name>
    <dbReference type="NCBI Taxonomy" id="49390"/>
    <lineage>
        <taxon>Eukaryota</taxon>
        <taxon>Viridiplantae</taxon>
        <taxon>Streptophyta</taxon>
        <taxon>Embryophyta</taxon>
        <taxon>Tracheophyta</taxon>
        <taxon>Spermatophyta</taxon>
        <taxon>Magnoliopsida</taxon>
        <taxon>eudicotyledons</taxon>
        <taxon>Gunneridae</taxon>
        <taxon>Pentapetalae</taxon>
        <taxon>asterids</taxon>
        <taxon>lamiids</taxon>
        <taxon>Gentianales</taxon>
        <taxon>Rubiaceae</taxon>
        <taxon>Ixoroideae</taxon>
        <taxon>Gardenieae complex</taxon>
        <taxon>Bertiereae - Coffeeae clade</taxon>
        <taxon>Coffeeae</taxon>
        <taxon>Coffea</taxon>
    </lineage>
</organism>
<dbReference type="STRING" id="49390.A0A068UAM6"/>
<dbReference type="InterPro" id="IPR057136">
    <property type="entry name" value="At2g35280_TPR_dom"/>
</dbReference>
<dbReference type="PANTHER" id="PTHR33784:SF10">
    <property type="entry name" value="F-BOX PROTEIN"/>
    <property type="match status" value="1"/>
</dbReference>
<dbReference type="InterPro" id="IPR040338">
    <property type="entry name" value="At1g67623-like"/>
</dbReference>
<dbReference type="PhylomeDB" id="A0A068UAM6"/>
<dbReference type="OMA" id="REIWINA"/>